<dbReference type="GO" id="GO:0003677">
    <property type="term" value="F:DNA binding"/>
    <property type="evidence" value="ECO:0007669"/>
    <property type="project" value="UniProtKB-KW"/>
</dbReference>
<organism evidence="8 9">
    <name type="scientific">Dendrobium chrysotoxum</name>
    <name type="common">Orchid</name>
    <dbReference type="NCBI Taxonomy" id="161865"/>
    <lineage>
        <taxon>Eukaryota</taxon>
        <taxon>Viridiplantae</taxon>
        <taxon>Streptophyta</taxon>
        <taxon>Embryophyta</taxon>
        <taxon>Tracheophyta</taxon>
        <taxon>Spermatophyta</taxon>
        <taxon>Magnoliopsida</taxon>
        <taxon>Liliopsida</taxon>
        <taxon>Asparagales</taxon>
        <taxon>Orchidaceae</taxon>
        <taxon>Epidendroideae</taxon>
        <taxon>Malaxideae</taxon>
        <taxon>Dendrobiinae</taxon>
        <taxon>Dendrobium</taxon>
    </lineage>
</organism>
<evidence type="ECO:0000256" key="4">
    <source>
        <dbReference type="ARBA" id="ARBA00023163"/>
    </source>
</evidence>
<reference evidence="8 9" key="1">
    <citation type="journal article" date="2021" name="Hortic Res">
        <title>Chromosome-scale assembly of the Dendrobium chrysotoxum genome enhances the understanding of orchid evolution.</title>
        <authorList>
            <person name="Zhang Y."/>
            <person name="Zhang G.Q."/>
            <person name="Zhang D."/>
            <person name="Liu X.D."/>
            <person name="Xu X.Y."/>
            <person name="Sun W.H."/>
            <person name="Yu X."/>
            <person name="Zhu X."/>
            <person name="Wang Z.W."/>
            <person name="Zhao X."/>
            <person name="Zhong W.Y."/>
            <person name="Chen H."/>
            <person name="Yin W.L."/>
            <person name="Huang T."/>
            <person name="Niu S.C."/>
            <person name="Liu Z.J."/>
        </authorList>
    </citation>
    <scope>NUCLEOTIDE SEQUENCE [LARGE SCALE GENOMIC DNA]</scope>
    <source>
        <strain evidence="8">Lindl</strain>
    </source>
</reference>
<dbReference type="SUPFAM" id="SSF54171">
    <property type="entry name" value="DNA-binding domain"/>
    <property type="match status" value="1"/>
</dbReference>
<dbReference type="PROSITE" id="PS51032">
    <property type="entry name" value="AP2_ERF"/>
    <property type="match status" value="1"/>
</dbReference>
<proteinExistence type="predicted"/>
<dbReference type="GO" id="GO:0003700">
    <property type="term" value="F:DNA-binding transcription factor activity"/>
    <property type="evidence" value="ECO:0007669"/>
    <property type="project" value="InterPro"/>
</dbReference>
<comment type="subcellular location">
    <subcellularLocation>
        <location evidence="1">Nucleus</location>
    </subcellularLocation>
</comment>
<evidence type="ECO:0000259" key="7">
    <source>
        <dbReference type="PROSITE" id="PS51032"/>
    </source>
</evidence>
<evidence type="ECO:0000256" key="6">
    <source>
        <dbReference type="SAM" id="MobiDB-lite"/>
    </source>
</evidence>
<dbReference type="Proteomes" id="UP000775213">
    <property type="component" value="Unassembled WGS sequence"/>
</dbReference>
<feature type="compositionally biased region" description="Pro residues" evidence="6">
    <location>
        <begin position="143"/>
        <end position="163"/>
    </location>
</feature>
<dbReference type="Pfam" id="PF00847">
    <property type="entry name" value="AP2"/>
    <property type="match status" value="1"/>
</dbReference>
<dbReference type="PANTHER" id="PTHR31677">
    <property type="entry name" value="AP2 DOMAIN CLASS TRANSCRIPTION FACTOR"/>
    <property type="match status" value="1"/>
</dbReference>
<dbReference type="InterPro" id="IPR016177">
    <property type="entry name" value="DNA-bd_dom_sf"/>
</dbReference>
<keyword evidence="5" id="KW-0539">Nucleus</keyword>
<feature type="domain" description="AP2/ERF" evidence="7">
    <location>
        <begin position="85"/>
        <end position="142"/>
    </location>
</feature>
<keyword evidence="4" id="KW-0804">Transcription</keyword>
<dbReference type="SMART" id="SM00380">
    <property type="entry name" value="AP2"/>
    <property type="match status" value="1"/>
</dbReference>
<feature type="compositionally biased region" description="Polar residues" evidence="6">
    <location>
        <begin position="48"/>
        <end position="61"/>
    </location>
</feature>
<evidence type="ECO:0000256" key="3">
    <source>
        <dbReference type="ARBA" id="ARBA00023125"/>
    </source>
</evidence>
<gene>
    <name evidence="8" type="ORF">IEQ34_026989</name>
</gene>
<evidence type="ECO:0000256" key="1">
    <source>
        <dbReference type="ARBA" id="ARBA00004123"/>
    </source>
</evidence>
<comment type="caution">
    <text evidence="8">The sequence shown here is derived from an EMBL/GenBank/DDBJ whole genome shotgun (WGS) entry which is preliminary data.</text>
</comment>
<dbReference type="AlphaFoldDB" id="A0AAV7FH29"/>
<keyword evidence="2" id="KW-0805">Transcription regulation</keyword>
<dbReference type="CDD" id="cd00018">
    <property type="entry name" value="AP2"/>
    <property type="match status" value="1"/>
</dbReference>
<dbReference type="Gene3D" id="3.30.730.10">
    <property type="entry name" value="AP2/ERF domain"/>
    <property type="match status" value="1"/>
</dbReference>
<dbReference type="FunFam" id="3.30.730.10:FF:000001">
    <property type="entry name" value="Ethylene-responsive transcription factor 2"/>
    <property type="match status" value="1"/>
</dbReference>
<keyword evidence="9" id="KW-1185">Reference proteome</keyword>
<feature type="region of interest" description="Disordered" evidence="6">
    <location>
        <begin position="47"/>
        <end position="86"/>
    </location>
</feature>
<feature type="region of interest" description="Disordered" evidence="6">
    <location>
        <begin position="141"/>
        <end position="179"/>
    </location>
</feature>
<dbReference type="EMBL" id="JAGFBR010000812">
    <property type="protein sequence ID" value="KAH0433645.1"/>
    <property type="molecule type" value="Genomic_DNA"/>
</dbReference>
<evidence type="ECO:0000256" key="5">
    <source>
        <dbReference type="ARBA" id="ARBA00023242"/>
    </source>
</evidence>
<dbReference type="GO" id="GO:0005634">
    <property type="term" value="C:nucleus"/>
    <property type="evidence" value="ECO:0007669"/>
    <property type="project" value="UniProtKB-SubCell"/>
</dbReference>
<evidence type="ECO:0000256" key="2">
    <source>
        <dbReference type="ARBA" id="ARBA00023015"/>
    </source>
</evidence>
<dbReference type="InterPro" id="IPR001471">
    <property type="entry name" value="AP2/ERF_dom"/>
</dbReference>
<evidence type="ECO:0000313" key="8">
    <source>
        <dbReference type="EMBL" id="KAH0433645.1"/>
    </source>
</evidence>
<dbReference type="PANTHER" id="PTHR31677:SF146">
    <property type="entry name" value="ETHYLENE-RESPONSIVE TRANSCRIPTION FACTOR ESR2"/>
    <property type="match status" value="1"/>
</dbReference>
<protein>
    <recommendedName>
        <fullName evidence="7">AP2/ERF domain-containing protein</fullName>
    </recommendedName>
</protein>
<sequence>MDFKLGQAPGVFPLSGVLSKNSGVSYQYYTLSLLSDCVPDLRIMLRPLSSSPTQNPNPMEDQNNRTHFKRPAATSAPPPPKDAARYRGVRRRPWGRYAAEIRDPQSKERRWLGTFDTAEQAAWAYDIAARAMRGLKARTNFHYPPPHAATTPQQPPPLPPPPFTSHDFPWPHVSVPTPSPLPPSPHASLLFRNLITPSSTSNLSPALFQENHRNTTTETSSPAAAGSAPAMFYDDCCDFFSPEPPGSGLLQEVIHGFYPKRQNNVVDVSIDAMKETEPMSLEEMPGSDSIGFGFGFGENFPTVSEGLLEDIIQYPEFFEMLPSKLHSGISHTAT</sequence>
<evidence type="ECO:0000313" key="9">
    <source>
        <dbReference type="Proteomes" id="UP000775213"/>
    </source>
</evidence>
<keyword evidence="3" id="KW-0238">DNA-binding</keyword>
<accession>A0AAV7FH29</accession>
<dbReference type="PRINTS" id="PR00367">
    <property type="entry name" value="ETHRSPELEMNT"/>
</dbReference>
<dbReference type="InterPro" id="IPR036955">
    <property type="entry name" value="AP2/ERF_dom_sf"/>
</dbReference>
<name>A0AAV7FH29_DENCH</name>